<dbReference type="Pfam" id="PF19570">
    <property type="entry name" value="DUF6088"/>
    <property type="match status" value="1"/>
</dbReference>
<keyword evidence="1" id="KW-0614">Plasmid</keyword>
<evidence type="ECO:0000313" key="1">
    <source>
        <dbReference type="EMBL" id="BAD01871.1"/>
    </source>
</evidence>
<name>Q6ZEM9_SYNY3</name>
<dbReference type="AlphaFoldDB" id="Q6ZEM9"/>
<geneLocation type="plasmid" evidence="1 2">
    <name>pSYSM</name>
</geneLocation>
<accession>Q6ZEM9</accession>
<dbReference type="Proteomes" id="UP000001425">
    <property type="component" value="Plasmid pSYSM"/>
</dbReference>
<evidence type="ECO:0000313" key="2">
    <source>
        <dbReference type="Proteomes" id="UP000001425"/>
    </source>
</evidence>
<reference evidence="1 2" key="1">
    <citation type="journal article" date="2003" name="DNA Res.">
        <title>Structural analysis of four large plasmids harboring in a unicellular cyanobacterium, Synechocystis sp. PCC 6803.</title>
        <authorList>
            <person name="Kaneko T."/>
            <person name="Nakamura Y."/>
            <person name="Sasamoto S."/>
            <person name="Watanabe A."/>
            <person name="Kohara M."/>
            <person name="Matsumoto M."/>
            <person name="Shimpo S."/>
            <person name="Yamada M."/>
            <person name="Tabata S."/>
        </authorList>
    </citation>
    <scope>NUCLEOTIDE SEQUENCE [LARGE SCALE GENOMIC DNA]</scope>
    <source>
        <strain evidence="2">ATCC 27184 / PCC 6803 / Kazusa</strain>
    </source>
</reference>
<keyword evidence="2" id="KW-1185">Reference proteome</keyword>
<dbReference type="EMBL" id="AP004310">
    <property type="protein sequence ID" value="BAD01871.1"/>
    <property type="molecule type" value="Genomic_DNA"/>
</dbReference>
<organism evidence="1 2">
    <name type="scientific">Synechocystis sp. (strain ATCC 27184 / PCC 6803 / Kazusa)</name>
    <dbReference type="NCBI Taxonomy" id="1111708"/>
    <lineage>
        <taxon>Bacteria</taxon>
        <taxon>Bacillati</taxon>
        <taxon>Cyanobacteriota</taxon>
        <taxon>Cyanophyceae</taxon>
        <taxon>Synechococcales</taxon>
        <taxon>Merismopediaceae</taxon>
        <taxon>Synechocystis</taxon>
    </lineage>
</organism>
<proteinExistence type="predicted"/>
<protein>
    <submittedName>
        <fullName evidence="1">Slr5101 protein</fullName>
    </submittedName>
</protein>
<dbReference type="InParanoid" id="Q6ZEM9"/>
<sequence length="145" mass="16688">MRRRRPTRRRVSSRIVTQSIADQIANSQQQVFMRQDFEDLGNYEQVGRSLRSLIQQNQLIRIGQGLYAKAQISPLSGKPVPRLGIKELAKEALQRLEVETFPSSYEKQYNDGKTTQVPTGRVIGVKGRVQRRIGYNGKYVKFEHV</sequence>
<dbReference type="KEGG" id="syn:slr5101"/>
<dbReference type="InterPro" id="IPR045738">
    <property type="entry name" value="DUF6088"/>
</dbReference>
<dbReference type="EnsemblBacteria" id="BAD01871">
    <property type="protein sequence ID" value="BAD01871"/>
    <property type="gene ID" value="BAD01871"/>
</dbReference>
<gene>
    <name evidence="1" type="ordered locus">slr5101</name>
</gene>